<feature type="region of interest" description="Disordered" evidence="1">
    <location>
        <begin position="287"/>
        <end position="310"/>
    </location>
</feature>
<feature type="region of interest" description="Disordered" evidence="1">
    <location>
        <begin position="1"/>
        <end position="137"/>
    </location>
</feature>
<reference evidence="2" key="4">
    <citation type="submission" date="2025-09" db="UniProtKB">
        <authorList>
            <consortium name="Ensembl"/>
        </authorList>
    </citation>
    <scope>IDENTIFICATION</scope>
</reference>
<dbReference type="HOGENOM" id="CLU_686131_0_0_1"/>
<feature type="compositionally biased region" description="Low complexity" evidence="1">
    <location>
        <begin position="382"/>
        <end position="393"/>
    </location>
</feature>
<reference evidence="2" key="3">
    <citation type="submission" date="2025-08" db="UniProtKB">
        <authorList>
            <consortium name="Ensembl"/>
        </authorList>
    </citation>
    <scope>IDENTIFICATION</scope>
</reference>
<dbReference type="AlphaFoldDB" id="H2XNR3"/>
<evidence type="ECO:0000313" key="2">
    <source>
        <dbReference type="Ensembl" id="ENSCINP00000031296.1"/>
    </source>
</evidence>
<feature type="compositionally biased region" description="Low complexity" evidence="1">
    <location>
        <begin position="238"/>
        <end position="251"/>
    </location>
</feature>
<keyword evidence="3" id="KW-1185">Reference proteome</keyword>
<feature type="compositionally biased region" description="Polar residues" evidence="1">
    <location>
        <begin position="287"/>
        <end position="298"/>
    </location>
</feature>
<reference evidence="2" key="2">
    <citation type="journal article" date="2008" name="Genome Biol.">
        <title>Improved genome assembly and evidence-based global gene model set for the chordate Ciona intestinalis: new insight into intron and operon populations.</title>
        <authorList>
            <person name="Satou Y."/>
            <person name="Mineta K."/>
            <person name="Ogasawara M."/>
            <person name="Sasakura Y."/>
            <person name="Shoguchi E."/>
            <person name="Ueno K."/>
            <person name="Yamada L."/>
            <person name="Matsumoto J."/>
            <person name="Wasserscheid J."/>
            <person name="Dewar K."/>
            <person name="Wiley G.B."/>
            <person name="Macmil S.L."/>
            <person name="Roe B.A."/>
            <person name="Zeller R.W."/>
            <person name="Hastings K.E."/>
            <person name="Lemaire P."/>
            <person name="Lindquist E."/>
            <person name="Endo T."/>
            <person name="Hotta K."/>
            <person name="Inaba K."/>
        </authorList>
    </citation>
    <scope>NUCLEOTIDE SEQUENCE [LARGE SCALE GENOMIC DNA]</scope>
    <source>
        <strain evidence="2">wild type</strain>
    </source>
</reference>
<feature type="compositionally biased region" description="Low complexity" evidence="1">
    <location>
        <begin position="354"/>
        <end position="366"/>
    </location>
</feature>
<evidence type="ECO:0000313" key="3">
    <source>
        <dbReference type="Proteomes" id="UP000008144"/>
    </source>
</evidence>
<proteinExistence type="predicted"/>
<feature type="compositionally biased region" description="Polar residues" evidence="1">
    <location>
        <begin position="1"/>
        <end position="17"/>
    </location>
</feature>
<protein>
    <submittedName>
        <fullName evidence="2">Uncharacterized protein</fullName>
    </submittedName>
</protein>
<feature type="compositionally biased region" description="Pro residues" evidence="1">
    <location>
        <begin position="23"/>
        <end position="33"/>
    </location>
</feature>
<dbReference type="EMBL" id="EAAA01001422">
    <property type="status" value="NOT_ANNOTATED_CDS"/>
    <property type="molecule type" value="Genomic_DNA"/>
</dbReference>
<reference evidence="3" key="1">
    <citation type="journal article" date="2002" name="Science">
        <title>The draft genome of Ciona intestinalis: insights into chordate and vertebrate origins.</title>
        <authorList>
            <person name="Dehal P."/>
            <person name="Satou Y."/>
            <person name="Campbell R.K."/>
            <person name="Chapman J."/>
            <person name="Degnan B."/>
            <person name="De Tomaso A."/>
            <person name="Davidson B."/>
            <person name="Di Gregorio A."/>
            <person name="Gelpke M."/>
            <person name="Goodstein D.M."/>
            <person name="Harafuji N."/>
            <person name="Hastings K.E."/>
            <person name="Ho I."/>
            <person name="Hotta K."/>
            <person name="Huang W."/>
            <person name="Kawashima T."/>
            <person name="Lemaire P."/>
            <person name="Martinez D."/>
            <person name="Meinertzhagen I.A."/>
            <person name="Necula S."/>
            <person name="Nonaka M."/>
            <person name="Putnam N."/>
            <person name="Rash S."/>
            <person name="Saiga H."/>
            <person name="Satake M."/>
            <person name="Terry A."/>
            <person name="Yamada L."/>
            <person name="Wang H.G."/>
            <person name="Awazu S."/>
            <person name="Azumi K."/>
            <person name="Boore J."/>
            <person name="Branno M."/>
            <person name="Chin-Bow S."/>
            <person name="DeSantis R."/>
            <person name="Doyle S."/>
            <person name="Francino P."/>
            <person name="Keys D.N."/>
            <person name="Haga S."/>
            <person name="Hayashi H."/>
            <person name="Hino K."/>
            <person name="Imai K.S."/>
            <person name="Inaba K."/>
            <person name="Kano S."/>
            <person name="Kobayashi K."/>
            <person name="Kobayashi M."/>
            <person name="Lee B.I."/>
            <person name="Makabe K.W."/>
            <person name="Manohar C."/>
            <person name="Matassi G."/>
            <person name="Medina M."/>
            <person name="Mochizuki Y."/>
            <person name="Mount S."/>
            <person name="Morishita T."/>
            <person name="Miura S."/>
            <person name="Nakayama A."/>
            <person name="Nishizaka S."/>
            <person name="Nomoto H."/>
            <person name="Ohta F."/>
            <person name="Oishi K."/>
            <person name="Rigoutsos I."/>
            <person name="Sano M."/>
            <person name="Sasaki A."/>
            <person name="Sasakura Y."/>
            <person name="Shoguchi E."/>
            <person name="Shin-i T."/>
            <person name="Spagnuolo A."/>
            <person name="Stainier D."/>
            <person name="Suzuki M.M."/>
            <person name="Tassy O."/>
            <person name="Takatori N."/>
            <person name="Tokuoka M."/>
            <person name="Yagi K."/>
            <person name="Yoshizaki F."/>
            <person name="Wada S."/>
            <person name="Zhang C."/>
            <person name="Hyatt P.D."/>
            <person name="Larimer F."/>
            <person name="Detter C."/>
            <person name="Doggett N."/>
            <person name="Glavina T."/>
            <person name="Hawkins T."/>
            <person name="Richardson P."/>
            <person name="Lucas S."/>
            <person name="Kohara Y."/>
            <person name="Levine M."/>
            <person name="Satoh N."/>
            <person name="Rokhsar D.S."/>
        </authorList>
    </citation>
    <scope>NUCLEOTIDE SEQUENCE [LARGE SCALE GENOMIC DNA]</scope>
</reference>
<name>H2XNR3_CIOIN</name>
<feature type="region of interest" description="Disordered" evidence="1">
    <location>
        <begin position="237"/>
        <end position="261"/>
    </location>
</feature>
<feature type="compositionally biased region" description="Basic and acidic residues" evidence="1">
    <location>
        <begin position="57"/>
        <end position="77"/>
    </location>
</feature>
<dbReference type="Proteomes" id="UP000008144">
    <property type="component" value="Chromosome 2"/>
</dbReference>
<feature type="region of interest" description="Disordered" evidence="1">
    <location>
        <begin position="345"/>
        <end position="402"/>
    </location>
</feature>
<dbReference type="InParanoid" id="H2XNR3"/>
<feature type="compositionally biased region" description="Basic residues" evidence="1">
    <location>
        <begin position="78"/>
        <end position="96"/>
    </location>
</feature>
<dbReference type="Ensembl" id="ENSCINT00000033210.1">
    <property type="protein sequence ID" value="ENSCINP00000031296.1"/>
    <property type="gene ID" value="ENSCING00000020766.1"/>
</dbReference>
<sequence length="402" mass="44141">MACSLNSRSPVSTMSDTTKPNRVAPPRPPPPTISPQRTLNQTPSSVSLGESPVSPPRYEDSHPVPIRRGSEGEVEMRRRNKPSRRQSTRRSMRRRQRPEITIISSQPMNQHPAFADGAKGSHIPPEAPPSYDEAIKSTPTNTSAIELEMPVPESAPSPPSRVLPVDFVIFDQEDHSELNSRNQSSETEPKVFFCSTSVETRFSERVPYRSTSRNSNQNNSEGLNAHAETANSVVAYFSPTGSSPNNSSTQSVYVREGERTPVPTPRIRRKVSTTRCTVQEFLTNTRENQGTTLGSTTPAVRPRPKVPPKRPELIARFSGAHSDAADTSNPEHYTHVDLQLGSSLSRSEEVLTQPSHVDMSSHSPSSTNDVLSLFEDDLPGNTPSLPTPLQTRRLPPPPAPPS</sequence>
<organism evidence="2 3">
    <name type="scientific">Ciona intestinalis</name>
    <name type="common">Transparent sea squirt</name>
    <name type="synonym">Ascidia intestinalis</name>
    <dbReference type="NCBI Taxonomy" id="7719"/>
    <lineage>
        <taxon>Eukaryota</taxon>
        <taxon>Metazoa</taxon>
        <taxon>Chordata</taxon>
        <taxon>Tunicata</taxon>
        <taxon>Ascidiacea</taxon>
        <taxon>Phlebobranchia</taxon>
        <taxon>Cionidae</taxon>
        <taxon>Ciona</taxon>
    </lineage>
</organism>
<feature type="compositionally biased region" description="Polar residues" evidence="1">
    <location>
        <begin position="39"/>
        <end position="48"/>
    </location>
</feature>
<accession>H2XNR3</accession>
<evidence type="ECO:0000256" key="1">
    <source>
        <dbReference type="SAM" id="MobiDB-lite"/>
    </source>
</evidence>